<keyword evidence="2" id="KW-1185">Reference proteome</keyword>
<reference evidence="1 2" key="1">
    <citation type="submission" date="2019-05" db="EMBL/GenBank/DDBJ databases">
        <title>Another draft genome of Portunus trituberculatus and its Hox gene families provides insights of decapod evolution.</title>
        <authorList>
            <person name="Jeong J.-H."/>
            <person name="Song I."/>
            <person name="Kim S."/>
            <person name="Choi T."/>
            <person name="Kim D."/>
            <person name="Ryu S."/>
            <person name="Kim W."/>
        </authorList>
    </citation>
    <scope>NUCLEOTIDE SEQUENCE [LARGE SCALE GENOMIC DNA]</scope>
    <source>
        <tissue evidence="1">Muscle</tissue>
    </source>
</reference>
<evidence type="ECO:0000313" key="1">
    <source>
        <dbReference type="EMBL" id="MPC56358.1"/>
    </source>
</evidence>
<protein>
    <submittedName>
        <fullName evidence="1">Uncharacterized protein</fullName>
    </submittedName>
</protein>
<dbReference type="AlphaFoldDB" id="A0A5B7GGZ2"/>
<name>A0A5B7GGZ2_PORTR</name>
<evidence type="ECO:0000313" key="2">
    <source>
        <dbReference type="Proteomes" id="UP000324222"/>
    </source>
</evidence>
<dbReference type="Proteomes" id="UP000324222">
    <property type="component" value="Unassembled WGS sequence"/>
</dbReference>
<comment type="caution">
    <text evidence="1">The sequence shown here is derived from an EMBL/GenBank/DDBJ whole genome shotgun (WGS) entry which is preliminary data.</text>
</comment>
<sequence length="90" mass="10646">MACEQCGRWKLMVKTLYCPPLPLSLLDARQATNTPNNTHTFVTHVSILWRDKELDREREKDHTIHETIRRELATWQEEAGVKMTRNRVMV</sequence>
<organism evidence="1 2">
    <name type="scientific">Portunus trituberculatus</name>
    <name type="common">Swimming crab</name>
    <name type="synonym">Neptunus trituberculatus</name>
    <dbReference type="NCBI Taxonomy" id="210409"/>
    <lineage>
        <taxon>Eukaryota</taxon>
        <taxon>Metazoa</taxon>
        <taxon>Ecdysozoa</taxon>
        <taxon>Arthropoda</taxon>
        <taxon>Crustacea</taxon>
        <taxon>Multicrustacea</taxon>
        <taxon>Malacostraca</taxon>
        <taxon>Eumalacostraca</taxon>
        <taxon>Eucarida</taxon>
        <taxon>Decapoda</taxon>
        <taxon>Pleocyemata</taxon>
        <taxon>Brachyura</taxon>
        <taxon>Eubrachyura</taxon>
        <taxon>Portunoidea</taxon>
        <taxon>Portunidae</taxon>
        <taxon>Portuninae</taxon>
        <taxon>Portunus</taxon>
    </lineage>
</organism>
<dbReference type="EMBL" id="VSRR010013872">
    <property type="protein sequence ID" value="MPC56358.1"/>
    <property type="molecule type" value="Genomic_DNA"/>
</dbReference>
<proteinExistence type="predicted"/>
<accession>A0A5B7GGZ2</accession>
<gene>
    <name evidence="1" type="ORF">E2C01_050315</name>
</gene>